<dbReference type="RefSeq" id="WP_246167311.1">
    <property type="nucleotide sequence ID" value="NZ_BAAALV010000002.1"/>
</dbReference>
<evidence type="ECO:0008006" key="4">
    <source>
        <dbReference type="Google" id="ProtNLM"/>
    </source>
</evidence>
<sequence length="231" mass="25337">MQSAPAETSAETPVDSLTETPAETPADSSALSLFDRRYEPSVAEVNQLCDTLAALKPGSEVPYIDPQHDVDEARIVSLFSNNGAAHPSGFVTAGSDEAVTRLLGVHWQVGLQPKYVMPWNVHPWYTPGEPHTKLTKEEVAEGLKPLLRFLALVPRASVIVAHGTEAQRLAAAFLKTENRMIYRRSFKVYKARSAEGRSFGATEERQQESLAEMRIVYKDAMARTGLAATGR</sequence>
<accession>A0ABN2P7D8</accession>
<evidence type="ECO:0000313" key="3">
    <source>
        <dbReference type="Proteomes" id="UP001500784"/>
    </source>
</evidence>
<protein>
    <recommendedName>
        <fullName evidence="4">Uracil-DNA glycosylase</fullName>
    </recommendedName>
</protein>
<comment type="caution">
    <text evidence="2">The sequence shown here is derived from an EMBL/GenBank/DDBJ whole genome shotgun (WGS) entry which is preliminary data.</text>
</comment>
<name>A0ABN2P7D8_9MICC</name>
<dbReference type="Proteomes" id="UP001500784">
    <property type="component" value="Unassembled WGS sequence"/>
</dbReference>
<keyword evidence="3" id="KW-1185">Reference proteome</keyword>
<evidence type="ECO:0000256" key="1">
    <source>
        <dbReference type="SAM" id="MobiDB-lite"/>
    </source>
</evidence>
<dbReference type="EMBL" id="BAAALV010000002">
    <property type="protein sequence ID" value="GAA1914267.1"/>
    <property type="molecule type" value="Genomic_DNA"/>
</dbReference>
<evidence type="ECO:0000313" key="2">
    <source>
        <dbReference type="EMBL" id="GAA1914267.1"/>
    </source>
</evidence>
<gene>
    <name evidence="2" type="ORF">GCM10009688_19000</name>
</gene>
<organism evidence="2 3">
    <name type="scientific">Arthrobacter gandavensis</name>
    <dbReference type="NCBI Taxonomy" id="169960"/>
    <lineage>
        <taxon>Bacteria</taxon>
        <taxon>Bacillati</taxon>
        <taxon>Actinomycetota</taxon>
        <taxon>Actinomycetes</taxon>
        <taxon>Micrococcales</taxon>
        <taxon>Micrococcaceae</taxon>
        <taxon>Arthrobacter</taxon>
    </lineage>
</organism>
<proteinExistence type="predicted"/>
<feature type="region of interest" description="Disordered" evidence="1">
    <location>
        <begin position="1"/>
        <end position="31"/>
    </location>
</feature>
<reference evidence="2 3" key="1">
    <citation type="journal article" date="2019" name="Int. J. Syst. Evol. Microbiol.">
        <title>The Global Catalogue of Microorganisms (GCM) 10K type strain sequencing project: providing services to taxonomists for standard genome sequencing and annotation.</title>
        <authorList>
            <consortium name="The Broad Institute Genomics Platform"/>
            <consortium name="The Broad Institute Genome Sequencing Center for Infectious Disease"/>
            <person name="Wu L."/>
            <person name="Ma J."/>
        </authorList>
    </citation>
    <scope>NUCLEOTIDE SEQUENCE [LARGE SCALE GENOMIC DNA]</scope>
    <source>
        <strain evidence="2 3">JCM 13316</strain>
    </source>
</reference>